<evidence type="ECO:0008006" key="3">
    <source>
        <dbReference type="Google" id="ProtNLM"/>
    </source>
</evidence>
<name>A0A067J8U8_JATCU</name>
<gene>
    <name evidence="1" type="ORF">JCGZ_00004</name>
</gene>
<dbReference type="AlphaFoldDB" id="A0A067J8U8"/>
<dbReference type="EMBL" id="KK919757">
    <property type="protein sequence ID" value="KDP20182.1"/>
    <property type="molecule type" value="Genomic_DNA"/>
</dbReference>
<reference evidence="1 2" key="1">
    <citation type="journal article" date="2014" name="PLoS ONE">
        <title>Global Analysis of Gene Expression Profiles in Physic Nut (Jatropha curcas L.) Seedlings Exposed to Salt Stress.</title>
        <authorList>
            <person name="Zhang L."/>
            <person name="Zhang C."/>
            <person name="Wu P."/>
            <person name="Chen Y."/>
            <person name="Li M."/>
            <person name="Jiang H."/>
            <person name="Wu G."/>
        </authorList>
    </citation>
    <scope>NUCLEOTIDE SEQUENCE [LARGE SCALE GENOMIC DNA]</scope>
    <source>
        <strain evidence="2">cv. GZQX0401</strain>
        <tissue evidence="1">Young leaves</tissue>
    </source>
</reference>
<dbReference type="PANTHER" id="PTHR47481:SF5">
    <property type="entry name" value="RIBONUCLEASE H-LIKE DOMAIN, GAG-PRE-INTEGRASE DOMAIN, GAG-POLYPEPTIDE OF LTR COPIA-TYPE-RELATED"/>
    <property type="match status" value="1"/>
</dbReference>
<evidence type="ECO:0000313" key="2">
    <source>
        <dbReference type="Proteomes" id="UP000027138"/>
    </source>
</evidence>
<sequence>MKKAKFIFDNLSSLDSLVLEDALMNDILQGLSYEYRLFTRSIEARNSPISFDELYALLLSKEAQLQRDKVSFEHSVAPAAHFITTNPASHGYSPWGHGRGRGRSNVPFSQLFSNTICYNCQGHGHIY</sequence>
<dbReference type="Proteomes" id="UP000027138">
    <property type="component" value="Unassembled WGS sequence"/>
</dbReference>
<protein>
    <recommendedName>
        <fullName evidence="3">CCHC-type domain-containing protein</fullName>
    </recommendedName>
</protein>
<evidence type="ECO:0000313" key="1">
    <source>
        <dbReference type="EMBL" id="KDP20182.1"/>
    </source>
</evidence>
<dbReference type="OrthoDB" id="1912561at2759"/>
<organism evidence="1 2">
    <name type="scientific">Jatropha curcas</name>
    <name type="common">Barbados nut</name>
    <dbReference type="NCBI Taxonomy" id="180498"/>
    <lineage>
        <taxon>Eukaryota</taxon>
        <taxon>Viridiplantae</taxon>
        <taxon>Streptophyta</taxon>
        <taxon>Embryophyta</taxon>
        <taxon>Tracheophyta</taxon>
        <taxon>Spermatophyta</taxon>
        <taxon>Magnoliopsida</taxon>
        <taxon>eudicotyledons</taxon>
        <taxon>Gunneridae</taxon>
        <taxon>Pentapetalae</taxon>
        <taxon>rosids</taxon>
        <taxon>fabids</taxon>
        <taxon>Malpighiales</taxon>
        <taxon>Euphorbiaceae</taxon>
        <taxon>Crotonoideae</taxon>
        <taxon>Jatropheae</taxon>
        <taxon>Jatropha</taxon>
    </lineage>
</organism>
<proteinExistence type="predicted"/>
<keyword evidence="2" id="KW-1185">Reference proteome</keyword>
<dbReference type="PANTHER" id="PTHR47481">
    <property type="match status" value="1"/>
</dbReference>
<accession>A0A067J8U8</accession>